<reference evidence="3" key="1">
    <citation type="submission" date="2022-02" db="EMBL/GenBank/DDBJ databases">
        <authorList>
            <person name="Leng L."/>
        </authorList>
    </citation>
    <scope>NUCLEOTIDE SEQUENCE</scope>
    <source>
        <strain evidence="3">JI</strain>
    </source>
</reference>
<evidence type="ECO:0000313" key="4">
    <source>
        <dbReference type="Proteomes" id="UP001154312"/>
    </source>
</evidence>
<comment type="caution">
    <text evidence="3">The sequence shown here is derived from an EMBL/GenBank/DDBJ whole genome shotgun (WGS) entry which is preliminary data.</text>
</comment>
<keyword evidence="1" id="KW-1133">Transmembrane helix</keyword>
<dbReference type="Proteomes" id="UP001154312">
    <property type="component" value="Unassembled WGS sequence"/>
</dbReference>
<keyword evidence="1" id="KW-0472">Membrane</keyword>
<dbReference type="Pfam" id="PF13400">
    <property type="entry name" value="Tad"/>
    <property type="match status" value="1"/>
</dbReference>
<dbReference type="EMBL" id="JAKOAV010000001">
    <property type="protein sequence ID" value="MDF9406927.1"/>
    <property type="molecule type" value="Genomic_DNA"/>
</dbReference>
<name>A0A9X4JV81_9FIRM</name>
<keyword evidence="1" id="KW-0812">Transmembrane</keyword>
<protein>
    <submittedName>
        <fullName evidence="3">Pilus assembly protein TadG-related protein</fullName>
    </submittedName>
</protein>
<keyword evidence="4" id="KW-1185">Reference proteome</keyword>
<gene>
    <name evidence="3" type="ORF">L7E55_00890</name>
</gene>
<evidence type="ECO:0000313" key="3">
    <source>
        <dbReference type="EMBL" id="MDF9406927.1"/>
    </source>
</evidence>
<sequence length="320" mass="34314">MKIRIIKFLRDLVCDQKGFAMVIITAGMVGLLGFTALVTDIGMLLLNKQKLSNAVDAAVLAGAQELPVNPVQAINTAENYVLTNGYIPDQPTVSAYNGRQDTQITVSATKQVNYFFARVLGLYSGIVSAQASARVAGLSSYKGAAPLAIPNQTFDFNTRYTLKQGSNSPEPSPLGPGTYGALSLGGTGASNYEDNLKYGYDGKLTVGEEIDTETGNMSNPTKRAIDYRMDLCNHSPACTPSNFDPGCPRILIVPVYEPIVIDHGQVAKIRIIGFAAFLVDRVTAQGNENYIEGYFIKMVVEGDSSSSQADYGIQGAKLIE</sequence>
<dbReference type="RefSeq" id="WP_277442070.1">
    <property type="nucleotide sequence ID" value="NZ_JAKOAV010000001.1"/>
</dbReference>
<evidence type="ECO:0000259" key="2">
    <source>
        <dbReference type="Pfam" id="PF13400"/>
    </source>
</evidence>
<feature type="domain" description="Putative Flp pilus-assembly TadG-like N-terminal" evidence="2">
    <location>
        <begin position="20"/>
        <end position="64"/>
    </location>
</feature>
<accession>A0A9X4JV81</accession>
<organism evidence="3 4">
    <name type="scientific">Pelotomaculum isophthalicicum JI</name>
    <dbReference type="NCBI Taxonomy" id="947010"/>
    <lineage>
        <taxon>Bacteria</taxon>
        <taxon>Bacillati</taxon>
        <taxon>Bacillota</taxon>
        <taxon>Clostridia</taxon>
        <taxon>Eubacteriales</taxon>
        <taxon>Desulfotomaculaceae</taxon>
        <taxon>Pelotomaculum</taxon>
    </lineage>
</organism>
<feature type="transmembrane region" description="Helical" evidence="1">
    <location>
        <begin position="21"/>
        <end position="46"/>
    </location>
</feature>
<dbReference type="AlphaFoldDB" id="A0A9X4JV81"/>
<evidence type="ECO:0000256" key="1">
    <source>
        <dbReference type="SAM" id="Phobius"/>
    </source>
</evidence>
<proteinExistence type="predicted"/>
<dbReference type="InterPro" id="IPR028087">
    <property type="entry name" value="Tad_N"/>
</dbReference>